<keyword evidence="2" id="KW-1133">Transmembrane helix</keyword>
<keyword evidence="4" id="KW-1185">Reference proteome</keyword>
<dbReference type="EnsemblMetazoa" id="GBRI031448-RA">
    <property type="protein sequence ID" value="GBRI031448-PA"/>
    <property type="gene ID" value="GBRI031448"/>
</dbReference>
<keyword evidence="2" id="KW-0812">Transmembrane</keyword>
<evidence type="ECO:0000256" key="1">
    <source>
        <dbReference type="SAM" id="MobiDB-lite"/>
    </source>
</evidence>
<dbReference type="VEuPathDB" id="VectorBase:GBRI031448"/>
<feature type="region of interest" description="Disordered" evidence="1">
    <location>
        <begin position="101"/>
        <end position="129"/>
    </location>
</feature>
<accession>A0A1A9WTJ8</accession>
<sequence>MKIVENTHSIPCMGLLQKRMSNSVTACGCVLAPARIPSGTASGFPGRPGGAAGDSLPSVKYSFGNSIISPKTLAVPSIFLGFSVTAAATVLIASKRPGSRATSKINAHTMSGPSTGLPSNSGNPNTTKTLSEQNKDIIEKRHIHIKESFIGRHAPLIKFSLHDSLATAETALRDER</sequence>
<dbReference type="Proteomes" id="UP000091820">
    <property type="component" value="Unassembled WGS sequence"/>
</dbReference>
<evidence type="ECO:0000256" key="2">
    <source>
        <dbReference type="SAM" id="Phobius"/>
    </source>
</evidence>
<proteinExistence type="predicted"/>
<reference evidence="3" key="2">
    <citation type="submission" date="2020-05" db="UniProtKB">
        <authorList>
            <consortium name="EnsemblMetazoa"/>
        </authorList>
    </citation>
    <scope>IDENTIFICATION</scope>
    <source>
        <strain evidence="3">IAEA</strain>
    </source>
</reference>
<evidence type="ECO:0000313" key="4">
    <source>
        <dbReference type="Proteomes" id="UP000091820"/>
    </source>
</evidence>
<dbReference type="AlphaFoldDB" id="A0A1A9WTJ8"/>
<keyword evidence="2" id="KW-0472">Membrane</keyword>
<protein>
    <submittedName>
        <fullName evidence="3">Uncharacterized protein</fullName>
    </submittedName>
</protein>
<organism evidence="3 4">
    <name type="scientific">Glossina brevipalpis</name>
    <dbReference type="NCBI Taxonomy" id="37001"/>
    <lineage>
        <taxon>Eukaryota</taxon>
        <taxon>Metazoa</taxon>
        <taxon>Ecdysozoa</taxon>
        <taxon>Arthropoda</taxon>
        <taxon>Hexapoda</taxon>
        <taxon>Insecta</taxon>
        <taxon>Pterygota</taxon>
        <taxon>Neoptera</taxon>
        <taxon>Endopterygota</taxon>
        <taxon>Diptera</taxon>
        <taxon>Brachycera</taxon>
        <taxon>Muscomorpha</taxon>
        <taxon>Hippoboscoidea</taxon>
        <taxon>Glossinidae</taxon>
        <taxon>Glossina</taxon>
    </lineage>
</organism>
<evidence type="ECO:0000313" key="3">
    <source>
        <dbReference type="EnsemblMetazoa" id="GBRI031448-PA"/>
    </source>
</evidence>
<name>A0A1A9WTJ8_9MUSC</name>
<reference evidence="4" key="1">
    <citation type="submission" date="2014-03" db="EMBL/GenBank/DDBJ databases">
        <authorList>
            <person name="Aksoy S."/>
            <person name="Warren W."/>
            <person name="Wilson R.K."/>
        </authorList>
    </citation>
    <scope>NUCLEOTIDE SEQUENCE [LARGE SCALE GENOMIC DNA]</scope>
    <source>
        <strain evidence="4">IAEA</strain>
    </source>
</reference>
<feature type="transmembrane region" description="Helical" evidence="2">
    <location>
        <begin position="73"/>
        <end position="94"/>
    </location>
</feature>